<evidence type="ECO:0000313" key="1">
    <source>
        <dbReference type="EMBL" id="VDM29836.1"/>
    </source>
</evidence>
<dbReference type="AlphaFoldDB" id="A0A3P7FBK8"/>
<accession>A0A3P7FBK8</accession>
<organism evidence="1">
    <name type="scientific">Toxocara canis</name>
    <name type="common">Canine roundworm</name>
    <dbReference type="NCBI Taxonomy" id="6265"/>
    <lineage>
        <taxon>Eukaryota</taxon>
        <taxon>Metazoa</taxon>
        <taxon>Ecdysozoa</taxon>
        <taxon>Nematoda</taxon>
        <taxon>Chromadorea</taxon>
        <taxon>Rhabditida</taxon>
        <taxon>Spirurina</taxon>
        <taxon>Ascaridomorpha</taxon>
        <taxon>Ascaridoidea</taxon>
        <taxon>Toxocaridae</taxon>
        <taxon>Toxocara</taxon>
    </lineage>
</organism>
<protein>
    <submittedName>
        <fullName evidence="1">Uncharacterized protein</fullName>
    </submittedName>
</protein>
<sequence length="139" mass="16252">MQAYSEIWWRSSPTGILVTSLYYVIGNKALKKYLELEPKIFWRVANSSWDLIVVDELFTVHGYGIATLQKLQHRTPYIIFSPSLMFFTNYVVSSLDVIVEVEETEFEGSRLRGYLGKGEWEGKAKFEEKTKFKDRPECH</sequence>
<name>A0A3P7FBK8_TOXCA</name>
<dbReference type="EMBL" id="UYWY01006327">
    <property type="protein sequence ID" value="VDM29836.1"/>
    <property type="molecule type" value="Genomic_DNA"/>
</dbReference>
<gene>
    <name evidence="1" type="ORF">TCNE_LOCUS4119</name>
</gene>
<reference evidence="1" key="1">
    <citation type="submission" date="2018-11" db="EMBL/GenBank/DDBJ databases">
        <authorList>
            <consortium name="Pathogen Informatics"/>
        </authorList>
    </citation>
    <scope>NUCLEOTIDE SEQUENCE [LARGE SCALE GENOMIC DNA]</scope>
</reference>
<proteinExistence type="predicted"/>